<proteinExistence type="predicted"/>
<dbReference type="InterPro" id="IPR036162">
    <property type="entry name" value="Resolvase-like_N_sf"/>
</dbReference>
<dbReference type="SUPFAM" id="SSF53041">
    <property type="entry name" value="Resolvase-like"/>
    <property type="match status" value="1"/>
</dbReference>
<dbReference type="CDD" id="cd00338">
    <property type="entry name" value="Ser_Recombinase"/>
    <property type="match status" value="1"/>
</dbReference>
<evidence type="ECO:0000313" key="4">
    <source>
        <dbReference type="EMBL" id="MCY0146589.1"/>
    </source>
</evidence>
<dbReference type="Proteomes" id="UP001073227">
    <property type="component" value="Unassembled WGS sequence"/>
</dbReference>
<dbReference type="EMBL" id="JAOVZR010000001">
    <property type="protein sequence ID" value="MCY0146589.1"/>
    <property type="molecule type" value="Genomic_DNA"/>
</dbReference>
<dbReference type="Pfam" id="PF07508">
    <property type="entry name" value="Recombinase"/>
    <property type="match status" value="1"/>
</dbReference>
<evidence type="ECO:0000313" key="5">
    <source>
        <dbReference type="Proteomes" id="UP001073227"/>
    </source>
</evidence>
<dbReference type="Gene3D" id="3.40.50.1390">
    <property type="entry name" value="Resolvase, N-terminal catalytic domain"/>
    <property type="match status" value="1"/>
</dbReference>
<dbReference type="InterPro" id="IPR011109">
    <property type="entry name" value="DNA_bind_recombinase_dom"/>
</dbReference>
<gene>
    <name evidence="4" type="ORF">OEG84_02355</name>
</gene>
<dbReference type="InterPro" id="IPR050639">
    <property type="entry name" value="SSR_resolvase"/>
</dbReference>
<evidence type="ECO:0000256" key="2">
    <source>
        <dbReference type="ARBA" id="ARBA00023172"/>
    </source>
</evidence>
<evidence type="ECO:0000256" key="1">
    <source>
        <dbReference type="ARBA" id="ARBA00023125"/>
    </source>
</evidence>
<dbReference type="PROSITE" id="PS51736">
    <property type="entry name" value="RECOMBINASES_3"/>
    <property type="match status" value="1"/>
</dbReference>
<dbReference type="PANTHER" id="PTHR30461">
    <property type="entry name" value="DNA-INVERTASE FROM LAMBDOID PROPHAGE"/>
    <property type="match status" value="1"/>
</dbReference>
<evidence type="ECO:0000259" key="3">
    <source>
        <dbReference type="PROSITE" id="PS51736"/>
    </source>
</evidence>
<keyword evidence="2" id="KW-0233">DNA recombination</keyword>
<dbReference type="InterPro" id="IPR006119">
    <property type="entry name" value="Resolv_N"/>
</dbReference>
<keyword evidence="5" id="KW-1185">Reference proteome</keyword>
<dbReference type="PANTHER" id="PTHR30461:SF2">
    <property type="entry name" value="SERINE RECOMBINASE PINE-RELATED"/>
    <property type="match status" value="1"/>
</dbReference>
<reference evidence="4" key="1">
    <citation type="submission" date="2022-10" db="EMBL/GenBank/DDBJ databases">
        <title>Hoeflea sp. G2-23, isolated from marine algae.</title>
        <authorList>
            <person name="Kristyanto S."/>
            <person name="Kim J.M."/>
            <person name="Jeon C.O."/>
        </authorList>
    </citation>
    <scope>NUCLEOTIDE SEQUENCE</scope>
    <source>
        <strain evidence="4">G2-23</strain>
    </source>
</reference>
<name>A0ABT3Z495_9HYPH</name>
<keyword evidence="1" id="KW-0238">DNA-binding</keyword>
<organism evidence="4 5">
    <name type="scientific">Hoeflea algicola</name>
    <dbReference type="NCBI Taxonomy" id="2983763"/>
    <lineage>
        <taxon>Bacteria</taxon>
        <taxon>Pseudomonadati</taxon>
        <taxon>Pseudomonadota</taxon>
        <taxon>Alphaproteobacteria</taxon>
        <taxon>Hyphomicrobiales</taxon>
        <taxon>Rhizobiaceae</taxon>
        <taxon>Hoeflea</taxon>
    </lineage>
</organism>
<sequence length="231" mass="25438">MKPLKYVAYYRVSTKRQGASGLGLDAQREAVGRFTTPDNCDLLAEFVEVESGKRKDRPEMDKALKYCRHTGAVLLIAKLDRLARNVAFVSALMEAGTEFVACDNPHANRLTVHILAAVAEDEARRISERTKAALKAAKARGVILGGDRGYRPVGRPEQALSALQSQTDEFAMTIEPLIEEIRASGHTSLGAIASELNARGIRTRRVGAWHASTVRNVLRRLHPVKLASKRR</sequence>
<feature type="domain" description="Resolvase/invertase-type recombinase catalytic" evidence="3">
    <location>
        <begin position="5"/>
        <end position="141"/>
    </location>
</feature>
<protein>
    <submittedName>
        <fullName evidence="4">Recombinase family protein</fullName>
    </submittedName>
</protein>
<accession>A0ABT3Z495</accession>
<dbReference type="SMART" id="SM00857">
    <property type="entry name" value="Resolvase"/>
    <property type="match status" value="1"/>
</dbReference>
<dbReference type="Pfam" id="PF00239">
    <property type="entry name" value="Resolvase"/>
    <property type="match status" value="1"/>
</dbReference>
<comment type="caution">
    <text evidence="4">The sequence shown here is derived from an EMBL/GenBank/DDBJ whole genome shotgun (WGS) entry which is preliminary data.</text>
</comment>